<sequence length="105" mass="12340">MDEAKKQAYFELINKLLNSSRGEEPEILDNNKHLIDIDLVQTIKQIAAGMGAHGEEDNAKYLEYDREYQKYQKLAYQIYQIKTYNHQCPFSHPVYWAAFICHGLK</sequence>
<dbReference type="EMBL" id="JADEWB010000048">
    <property type="protein sequence ID" value="MBE9236466.1"/>
    <property type="molecule type" value="Genomic_DNA"/>
</dbReference>
<dbReference type="Proteomes" id="UP000606776">
    <property type="component" value="Unassembled WGS sequence"/>
</dbReference>
<comment type="caution">
    <text evidence="1">The sequence shown here is derived from an EMBL/GenBank/DDBJ whole genome shotgun (WGS) entry which is preliminary data.</text>
</comment>
<keyword evidence="2" id="KW-1185">Reference proteome</keyword>
<protein>
    <recommendedName>
        <fullName evidence="3">CHAT domain-containing protein</fullName>
    </recommendedName>
</protein>
<dbReference type="RefSeq" id="WP_096570182.1">
    <property type="nucleotide sequence ID" value="NZ_JADEWB010000048.1"/>
</dbReference>
<accession>A0ABR9VDA2</accession>
<evidence type="ECO:0008006" key="3">
    <source>
        <dbReference type="Google" id="ProtNLM"/>
    </source>
</evidence>
<gene>
    <name evidence="1" type="ORF">IQ227_10630</name>
</gene>
<organism evidence="1 2">
    <name type="scientific">Sphaerospermopsis aphanizomenoides LEGE 00250</name>
    <dbReference type="NCBI Taxonomy" id="2777972"/>
    <lineage>
        <taxon>Bacteria</taxon>
        <taxon>Bacillati</taxon>
        <taxon>Cyanobacteriota</taxon>
        <taxon>Cyanophyceae</taxon>
        <taxon>Nostocales</taxon>
        <taxon>Aphanizomenonaceae</taxon>
        <taxon>Sphaerospermopsis</taxon>
        <taxon>Sphaerospermopsis aphanizomenoides</taxon>
    </lineage>
</organism>
<evidence type="ECO:0000313" key="2">
    <source>
        <dbReference type="Proteomes" id="UP000606776"/>
    </source>
</evidence>
<evidence type="ECO:0000313" key="1">
    <source>
        <dbReference type="EMBL" id="MBE9236466.1"/>
    </source>
</evidence>
<proteinExistence type="predicted"/>
<name>A0ABR9VDA2_9CYAN</name>
<reference evidence="1 2" key="1">
    <citation type="submission" date="2020-10" db="EMBL/GenBank/DDBJ databases">
        <authorList>
            <person name="Castelo-Branco R."/>
            <person name="Eusebio N."/>
            <person name="Adriana R."/>
            <person name="Vieira A."/>
            <person name="Brugerolle De Fraissinette N."/>
            <person name="Rezende De Castro R."/>
            <person name="Schneider M.P."/>
            <person name="Vasconcelos V."/>
            <person name="Leao P.N."/>
        </authorList>
    </citation>
    <scope>NUCLEOTIDE SEQUENCE [LARGE SCALE GENOMIC DNA]</scope>
    <source>
        <strain evidence="1 2">LEGE 00250</strain>
    </source>
</reference>